<keyword evidence="3" id="KW-1185">Reference proteome</keyword>
<gene>
    <name evidence="4" type="primary">LOC107412529</name>
</gene>
<accession>A0A6P3ZCT3</accession>
<feature type="compositionally biased region" description="Low complexity" evidence="1">
    <location>
        <begin position="79"/>
        <end position="95"/>
    </location>
</feature>
<feature type="region of interest" description="Disordered" evidence="1">
    <location>
        <begin position="1"/>
        <end position="121"/>
    </location>
</feature>
<reference evidence="4" key="1">
    <citation type="submission" date="2025-08" db="UniProtKB">
        <authorList>
            <consortium name="RefSeq"/>
        </authorList>
    </citation>
    <scope>IDENTIFICATION</scope>
    <source>
        <tissue evidence="4">Seedling</tissue>
    </source>
</reference>
<protein>
    <submittedName>
        <fullName evidence="4">LOW QUALITY PROTEIN: uncharacterized protein LOC107412529</fullName>
    </submittedName>
</protein>
<dbReference type="GeneID" id="107412529"/>
<name>A0A6P3ZCT3_ZIZJJ</name>
<dbReference type="SUPFAM" id="SSF48452">
    <property type="entry name" value="TPR-like"/>
    <property type="match status" value="2"/>
</dbReference>
<feature type="compositionally biased region" description="Polar residues" evidence="1">
    <location>
        <begin position="65"/>
        <end position="76"/>
    </location>
</feature>
<dbReference type="SMART" id="SM00028">
    <property type="entry name" value="TPR"/>
    <property type="match status" value="6"/>
</dbReference>
<organism evidence="3 4">
    <name type="scientific">Ziziphus jujuba</name>
    <name type="common">Chinese jujube</name>
    <name type="synonym">Ziziphus sativa</name>
    <dbReference type="NCBI Taxonomy" id="326968"/>
    <lineage>
        <taxon>Eukaryota</taxon>
        <taxon>Viridiplantae</taxon>
        <taxon>Streptophyta</taxon>
        <taxon>Embryophyta</taxon>
        <taxon>Tracheophyta</taxon>
        <taxon>Spermatophyta</taxon>
        <taxon>Magnoliopsida</taxon>
        <taxon>eudicotyledons</taxon>
        <taxon>Gunneridae</taxon>
        <taxon>Pentapetalae</taxon>
        <taxon>rosids</taxon>
        <taxon>fabids</taxon>
        <taxon>Rosales</taxon>
        <taxon>Rhamnaceae</taxon>
        <taxon>Paliureae</taxon>
        <taxon>Ziziphus</taxon>
    </lineage>
</organism>
<feature type="domain" description="J" evidence="2">
    <location>
        <begin position="1199"/>
        <end position="1284"/>
    </location>
</feature>
<dbReference type="SUPFAM" id="SSF46565">
    <property type="entry name" value="Chaperone J-domain"/>
    <property type="match status" value="1"/>
</dbReference>
<sequence length="1343" mass="146928">MSPALITQAPPAHTQQHSNGQISHPFSLDFSGFYPENQSNKQRNFVSQHMNPSSSNATADKAPGFSTSNENKSNIRFESPPLSVSRSGPSGLSRPRLGKVKRRLNSQNPRPPAIPETQSGIGYNPFRSVSESTNTVPASSSGSHIGTAVLGEFAKSGNEGFVFGATRNNPNESLSWGHVDSTGTSFGRGGIVEDFKNLKIGSGNEFLNATGGFFGSYTSGMSSSPAMGSERGGFVFGSGYKDAHSSIDESIVAELPEDIRKLNIKDAVNEKTQIGNANLGAKDNVRLGSESSDNVGGSFGRNIESELQNELRKLNINETREFDGFGSSTRVDLQNQLKKLNIKETTELGGFGSSTKVDDSFSTLPDEQFTFQAGPHGKNASGYQAPSDQMKDNAKASGVAASSSAFSSTGTHFQTLGNNFEVPAMDRPDRRDEFIFTGKQACLGTPYVEFKTPNPQKSIFTGLNEKVEFSAKREIRDTRAKKKSGKQARPTKVQLWLQQDFVSRGSSSQENPEASDSYSPMDVSPYQETLADNRCSRENSVTSDESLGVDNYPATDSTPTVSVDAVDEDLTMETARLSINEIGATCRETKDEGFECPIDNSVGAEGPLEESASGAETESFKSATEEVDFVETEASLSSNVETHYSDGRAAFGFATNSEDINGPNFTFSASSAAQGQSSSSTHLHKKNNRLKVDQDTSNTIPNAKFPYASSSVQFIPVSGASLLLSPGRGQRGDQSNLLHKGVDESSADKGQDNKQESVSTSAATVAAQEACEKWRLRGNQAYTAGDLSKAEDCYTQGVNCVSRSETSKSCLRALMLCYSNRAATRISLGKMRDALGDCMMAAEIDPNFLRVQVRAANCYLALGEVEDASQHFKKCLRSGSDVCVDRKVAVEASDGIQKVQKVSGCINLSTELFQRKTSTDLENVLGLVAEALIISPYSEKLLEMKAEALFMMRRYKEVIELCEQTLDSAEKNSLPVDADNLSANLDGFKFSKYYYFRLWRCRVSFKSYFFLGRLEEGLASLEKQDEMLSKTFRNGSQILESSLPLAVTVRELVRHKVAGNEAFQAGRHAEAVECYTAALLCNVESRPFAAVCFCNRAAAYKALGQITDAIADCSLAIALDGNYLKAISRRDTLYEMIRDYGQAANDIQRLVSLLAKQLEEKTSLIGAPDKSLNLSNDLRQARLRLFEVEEEARKDIPLDMYLILGVEPSVSASEIKKAYRKAALRHHPDKAGQFLARSDNADDRLWKEIAEEVHKDADRLFKMIGEAYTVLSDPTKRARYDAEEEMRNAQKKRNGSSTSRAHTDVQNYPFERSSSMRQWREVWRTHGNASSRGSEATQSSRYP</sequence>
<feature type="compositionally biased region" description="Polar residues" evidence="1">
    <location>
        <begin position="501"/>
        <end position="518"/>
    </location>
</feature>
<evidence type="ECO:0000259" key="2">
    <source>
        <dbReference type="PROSITE" id="PS50076"/>
    </source>
</evidence>
<feature type="compositionally biased region" description="Basic and acidic residues" evidence="1">
    <location>
        <begin position="1279"/>
        <end position="1288"/>
    </location>
</feature>
<feature type="region of interest" description="Disordered" evidence="1">
    <location>
        <begin position="370"/>
        <end position="393"/>
    </location>
</feature>
<dbReference type="Proteomes" id="UP001652623">
    <property type="component" value="Chromosome 10"/>
</dbReference>
<dbReference type="PROSITE" id="PS50076">
    <property type="entry name" value="DNAJ_2"/>
    <property type="match status" value="1"/>
</dbReference>
<proteinExistence type="predicted"/>
<dbReference type="RefSeq" id="XP_015875800.3">
    <property type="nucleotide sequence ID" value="XM_016020314.4"/>
</dbReference>
<dbReference type="PANTHER" id="PTHR45181:SF4">
    <property type="entry name" value="HEAT SHOCK PROTEIN DNAJ WITH TETRATRICOPEPTIDE REPEAT-CONTAINING PROTEIN"/>
    <property type="match status" value="1"/>
</dbReference>
<dbReference type="PRINTS" id="PR00625">
    <property type="entry name" value="JDOMAIN"/>
</dbReference>
<dbReference type="Gene3D" id="1.25.40.10">
    <property type="entry name" value="Tetratricopeptide repeat domain"/>
    <property type="match status" value="2"/>
</dbReference>
<feature type="region of interest" description="Disordered" evidence="1">
    <location>
        <begin position="601"/>
        <end position="622"/>
    </location>
</feature>
<evidence type="ECO:0000313" key="4">
    <source>
        <dbReference type="RefSeq" id="XP_015875800.3"/>
    </source>
</evidence>
<evidence type="ECO:0000313" key="3">
    <source>
        <dbReference type="Proteomes" id="UP001652623"/>
    </source>
</evidence>
<feature type="compositionally biased region" description="Polar residues" evidence="1">
    <location>
        <begin position="36"/>
        <end position="58"/>
    </location>
</feature>
<dbReference type="SMART" id="SM00271">
    <property type="entry name" value="DnaJ"/>
    <property type="match status" value="1"/>
</dbReference>
<evidence type="ECO:0000256" key="1">
    <source>
        <dbReference type="SAM" id="MobiDB-lite"/>
    </source>
</evidence>
<dbReference type="InterPro" id="IPR001623">
    <property type="entry name" value="DnaJ_domain"/>
</dbReference>
<dbReference type="PANTHER" id="PTHR45181">
    <property type="entry name" value="HEAT SHOCK PROTEIN DNAJ WITH TETRATRICOPEPTIDE REPEAT-CONTAINING PROTEIN"/>
    <property type="match status" value="1"/>
</dbReference>
<dbReference type="InterPro" id="IPR019734">
    <property type="entry name" value="TPR_rpt"/>
</dbReference>
<feature type="region of interest" description="Disordered" evidence="1">
    <location>
        <begin position="665"/>
        <end position="698"/>
    </location>
</feature>
<dbReference type="Gene3D" id="1.10.287.110">
    <property type="entry name" value="DnaJ domain"/>
    <property type="match status" value="1"/>
</dbReference>
<feature type="compositionally biased region" description="Low complexity" evidence="1">
    <location>
        <begin position="668"/>
        <end position="680"/>
    </location>
</feature>
<feature type="compositionally biased region" description="Polar residues" evidence="1">
    <location>
        <begin position="1295"/>
        <end position="1312"/>
    </location>
</feature>
<dbReference type="KEGG" id="zju:107412529"/>
<feature type="compositionally biased region" description="Polar residues" evidence="1">
    <location>
        <begin position="13"/>
        <end position="24"/>
    </location>
</feature>
<feature type="region of interest" description="Disordered" evidence="1">
    <location>
        <begin position="501"/>
        <end position="560"/>
    </location>
</feature>
<dbReference type="CDD" id="cd06257">
    <property type="entry name" value="DnaJ"/>
    <property type="match status" value="1"/>
</dbReference>
<feature type="region of interest" description="Disordered" evidence="1">
    <location>
        <begin position="1279"/>
        <end position="1312"/>
    </location>
</feature>
<dbReference type="InterPro" id="IPR036869">
    <property type="entry name" value="J_dom_sf"/>
</dbReference>
<dbReference type="InterPro" id="IPR011990">
    <property type="entry name" value="TPR-like_helical_dom_sf"/>
</dbReference>
<dbReference type="Pfam" id="PF00226">
    <property type="entry name" value="DnaJ"/>
    <property type="match status" value="1"/>
</dbReference>